<dbReference type="EMBL" id="JAKKDU010000014">
    <property type="protein sequence ID" value="MCF7569075.1"/>
    <property type="molecule type" value="Genomic_DNA"/>
</dbReference>
<proteinExistence type="predicted"/>
<dbReference type="AlphaFoldDB" id="A0AAE3EP70"/>
<name>A0AAE3EP70_9FLAO</name>
<comment type="caution">
    <text evidence="1">The sequence shown here is derived from an EMBL/GenBank/DDBJ whole genome shotgun (WGS) entry which is preliminary data.</text>
</comment>
<evidence type="ECO:0008006" key="3">
    <source>
        <dbReference type="Google" id="ProtNLM"/>
    </source>
</evidence>
<sequence length="374" mass="40943">MKKNISILLGVCLLFVSCQTEKLDTTENAVLESTSVSSNKNEAKKLKEPKVIKECKVIDLDRCDLNLTSNFWWPNQPTAWTNGLFTSSDAHQMSFLEYDNGTANIKGSAVMGTCVIEVDVWLTDKKDWTTFSADGGDFKDEENDCTNVVKEDLHYYVIDSSKSTITATGGDCLEEGTFGVEQRPDPNDDTTPHLGVIVGPGAGLFDDSDPLAYGLSTWGWLLNDAGERSWIFDFNFNLECEDECDTAFAKGNTDAGEGDDSTCFLEDGFNRWGWTIGPLSEGEYTYDVYAGAGQCDTDKGELVGTATVKYDSGDVTVTYDIDEDYTVSETHTYAGNDPYPTKNGSDTVAPGQYTITPNLSGDIYVIAHAVVCEK</sequence>
<evidence type="ECO:0000313" key="1">
    <source>
        <dbReference type="EMBL" id="MCF7569075.1"/>
    </source>
</evidence>
<reference evidence="1" key="1">
    <citation type="submission" date="2022-01" db="EMBL/GenBank/DDBJ databases">
        <title>Draft genome sequence of Sabulilitoribacter arenilitoris KCTC 52401.</title>
        <authorList>
            <person name="Oh J.-S."/>
        </authorList>
    </citation>
    <scope>NUCLEOTIDE SEQUENCE</scope>
    <source>
        <strain evidence="1">HMF6543</strain>
    </source>
</reference>
<gene>
    <name evidence="1" type="ORF">L3X37_11965</name>
</gene>
<keyword evidence="2" id="KW-1185">Reference proteome</keyword>
<organism evidence="1 2">
    <name type="scientific">Wocania arenilitoris</name>
    <dbReference type="NCBI Taxonomy" id="2044858"/>
    <lineage>
        <taxon>Bacteria</taxon>
        <taxon>Pseudomonadati</taxon>
        <taxon>Bacteroidota</taxon>
        <taxon>Flavobacteriia</taxon>
        <taxon>Flavobacteriales</taxon>
        <taxon>Flavobacteriaceae</taxon>
        <taxon>Wocania</taxon>
    </lineage>
</organism>
<dbReference type="RefSeq" id="WP_237240410.1">
    <property type="nucleotide sequence ID" value="NZ_JAKKDU010000014.1"/>
</dbReference>
<protein>
    <recommendedName>
        <fullName evidence="3">Lipoprotein</fullName>
    </recommendedName>
</protein>
<evidence type="ECO:0000313" key="2">
    <source>
        <dbReference type="Proteomes" id="UP001199795"/>
    </source>
</evidence>
<dbReference type="PROSITE" id="PS51257">
    <property type="entry name" value="PROKAR_LIPOPROTEIN"/>
    <property type="match status" value="1"/>
</dbReference>
<dbReference type="Proteomes" id="UP001199795">
    <property type="component" value="Unassembled WGS sequence"/>
</dbReference>
<accession>A0AAE3EP70</accession>